<dbReference type="EMBL" id="JAUSVL010000001">
    <property type="protein sequence ID" value="MDQ0287954.1"/>
    <property type="molecule type" value="Genomic_DNA"/>
</dbReference>
<name>A0AAE3VCG7_9BACT</name>
<dbReference type="SUPFAM" id="SSF56112">
    <property type="entry name" value="Protein kinase-like (PK-like)"/>
    <property type="match status" value="1"/>
</dbReference>
<dbReference type="Gene3D" id="1.10.510.10">
    <property type="entry name" value="Transferase(Phosphotransferase) domain 1"/>
    <property type="match status" value="1"/>
</dbReference>
<keyword evidence="2" id="KW-1185">Reference proteome</keyword>
<reference evidence="1" key="1">
    <citation type="submission" date="2023-07" db="EMBL/GenBank/DDBJ databases">
        <title>Genomic Encyclopedia of Type Strains, Phase IV (KMG-IV): sequencing the most valuable type-strain genomes for metagenomic binning, comparative biology and taxonomic classification.</title>
        <authorList>
            <person name="Goeker M."/>
        </authorList>
    </citation>
    <scope>NUCLEOTIDE SEQUENCE</scope>
    <source>
        <strain evidence="1">DSM 24202</strain>
    </source>
</reference>
<organism evidence="1 2">
    <name type="scientific">Oligosphaera ethanolica</name>
    <dbReference type="NCBI Taxonomy" id="760260"/>
    <lineage>
        <taxon>Bacteria</taxon>
        <taxon>Pseudomonadati</taxon>
        <taxon>Lentisphaerota</taxon>
        <taxon>Oligosphaeria</taxon>
        <taxon>Oligosphaerales</taxon>
        <taxon>Oligosphaeraceae</taxon>
        <taxon>Oligosphaera</taxon>
    </lineage>
</organism>
<dbReference type="GO" id="GO:0016740">
    <property type="term" value="F:transferase activity"/>
    <property type="evidence" value="ECO:0007669"/>
    <property type="project" value="UniProtKB-KW"/>
</dbReference>
<dbReference type="Proteomes" id="UP001238163">
    <property type="component" value="Unassembled WGS sequence"/>
</dbReference>
<dbReference type="Pfam" id="PF06293">
    <property type="entry name" value="Kdo"/>
    <property type="match status" value="1"/>
</dbReference>
<dbReference type="RefSeq" id="WP_307259117.1">
    <property type="nucleotide sequence ID" value="NZ_JAUSVL010000001.1"/>
</dbReference>
<comment type="caution">
    <text evidence="1">The sequence shown here is derived from an EMBL/GenBank/DDBJ whole genome shotgun (WGS) entry which is preliminary data.</text>
</comment>
<dbReference type="InterPro" id="IPR011009">
    <property type="entry name" value="Kinase-like_dom_sf"/>
</dbReference>
<protein>
    <submittedName>
        <fullName evidence="1">tRNA A-37 threonylcarbamoyl transferase component Bud32</fullName>
    </submittedName>
</protein>
<dbReference type="AlphaFoldDB" id="A0AAE3VCG7"/>
<gene>
    <name evidence="1" type="ORF">J3R75_000061</name>
</gene>
<sequence length="281" mass="31752">MTVFHPYRSGNWRGVVHHQWQEPLQNLDQWLRDNPGTTVIAKKARTVSRVETPNGVLYVKVLHRLQEKGPAWKMLLTGSKWFLRPSRAIAVFKITSAMLDKGIGCPEPVLAARRRNAIGWPEDVFICREVPYPTLLSLFYTADKIPARDALIANAAHGIAALHNQGFVHGDCLPGNLCLAPDQSIVFLDNDRTQPMPLMLRRRARLNNVVQFLSRLPQSTQQGDVFTLFLNTYRRECAATCPISSDSLSRLAQKLQHRLALLAAKRARKNRVQAQAQNGRH</sequence>
<accession>A0AAE3VCG7</accession>
<evidence type="ECO:0000313" key="2">
    <source>
        <dbReference type="Proteomes" id="UP001238163"/>
    </source>
</evidence>
<proteinExistence type="predicted"/>
<evidence type="ECO:0000313" key="1">
    <source>
        <dbReference type="EMBL" id="MDQ0287954.1"/>
    </source>
</evidence>
<keyword evidence="1" id="KW-0808">Transferase</keyword>